<dbReference type="InterPro" id="IPR036291">
    <property type="entry name" value="NAD(P)-bd_dom_sf"/>
</dbReference>
<dbReference type="GO" id="GO:0000271">
    <property type="term" value="P:polysaccharide biosynthetic process"/>
    <property type="evidence" value="ECO:0007669"/>
    <property type="project" value="InterPro"/>
</dbReference>
<dbReference type="GO" id="GO:0051287">
    <property type="term" value="F:NAD binding"/>
    <property type="evidence" value="ECO:0007669"/>
    <property type="project" value="InterPro"/>
</dbReference>
<evidence type="ECO:0000256" key="2">
    <source>
        <dbReference type="ARBA" id="ARBA00012935"/>
    </source>
</evidence>
<dbReference type="NCBIfam" id="TIGR03026">
    <property type="entry name" value="NDP-sugDHase"/>
    <property type="match status" value="1"/>
</dbReference>
<sequence length="416" mass="42435">MTDVCVHGLGHVGLPTAAVLAHEGYDVCGFDVDGSRVERIRGDDPAVDGSAELSAFVREALDGSLRVSTDPASAAVHVVCVPTPLADGPEPTADLSMVEAAGRTVADLLRAGDAVVLESTVPPGTTVGPFADALAGSGLAVGDDFRLAYAPETVAPGNVLAELRANDRVVGGVDDASAAAARDLYAGFTDGEVRVAASPTAAEFAKLAQNTYRDVNIALANEFARAAAAYDVDARDTIALANAHPRVDIHSPGPGVGGHCIPVDPWFLAAGADMELVRRARAVNDGMTEYVAELVADALGDRSPDGARVAVCGVAYKPGVADARNSPGRRVGQVLEAGGTDVTYHDPFVAAADVTTHLESALSGADAAAFTTGHGRYAEVDPERAAAAMDGTGAVDAVGVLDRRAWRAAGVDLRVV</sequence>
<dbReference type="Pfam" id="PF03721">
    <property type="entry name" value="UDPG_MGDP_dh_N"/>
    <property type="match status" value="1"/>
</dbReference>
<reference evidence="10 11" key="1">
    <citation type="journal article" date="2013" name="Genome Announc.">
        <title>Draft Genome Sequence of 'Candidatus Halobonum tyrrellensis' Strain G22, Isolated from the Hypersaline Waters of Lake Tyrrell, Australia.</title>
        <authorList>
            <person name="Ugalde J.A."/>
            <person name="Narasingarao P."/>
            <person name="Kuo S."/>
            <person name="Podell S."/>
            <person name="Allen E.E."/>
        </authorList>
    </citation>
    <scope>NUCLEOTIDE SEQUENCE [LARGE SCALE GENOMIC DNA]</scope>
    <source>
        <strain evidence="10 11">G22</strain>
    </source>
</reference>
<dbReference type="InterPro" id="IPR017476">
    <property type="entry name" value="UDP-Glc/GDP-Man"/>
</dbReference>
<dbReference type="AlphaFoldDB" id="V4HA23"/>
<dbReference type="PANTHER" id="PTHR43491">
    <property type="entry name" value="UDP-N-ACETYL-D-MANNOSAMINE DEHYDROGENASE"/>
    <property type="match status" value="1"/>
</dbReference>
<dbReference type="InterPro" id="IPR014026">
    <property type="entry name" value="UDP-Glc/GDP-Man_DH_dimer"/>
</dbReference>
<dbReference type="SUPFAM" id="SSF52413">
    <property type="entry name" value="UDP-glucose/GDP-mannose dehydrogenase C-terminal domain"/>
    <property type="match status" value="1"/>
</dbReference>
<evidence type="ECO:0000256" key="1">
    <source>
        <dbReference type="ARBA" id="ARBA00006601"/>
    </source>
</evidence>
<proteinExistence type="inferred from homology"/>
<evidence type="ECO:0000256" key="8">
    <source>
        <dbReference type="PIRNR" id="PIRNR000124"/>
    </source>
</evidence>
<dbReference type="GO" id="GO:0089714">
    <property type="term" value="F:UDP-N-acetyl-D-mannosamine dehydrogenase activity"/>
    <property type="evidence" value="ECO:0007669"/>
    <property type="project" value="UniProtKB-EC"/>
</dbReference>
<comment type="catalytic activity">
    <reaction evidence="7">
        <text>UDP-N-acetyl-alpha-D-mannosamine + 2 NAD(+) + H2O = UDP-N-acetyl-alpha-D-mannosaminouronate + 2 NADH + 3 H(+)</text>
        <dbReference type="Rhea" id="RHEA:25780"/>
        <dbReference type="ChEBI" id="CHEBI:15377"/>
        <dbReference type="ChEBI" id="CHEBI:15378"/>
        <dbReference type="ChEBI" id="CHEBI:57540"/>
        <dbReference type="ChEBI" id="CHEBI:57945"/>
        <dbReference type="ChEBI" id="CHEBI:68623"/>
        <dbReference type="ChEBI" id="CHEBI:70731"/>
        <dbReference type="EC" id="1.1.1.336"/>
    </reaction>
</comment>
<accession>V4HA23</accession>
<dbReference type="STRING" id="1324957.K933_16592"/>
<dbReference type="SUPFAM" id="SSF51735">
    <property type="entry name" value="NAD(P)-binding Rossmann-fold domains"/>
    <property type="match status" value="1"/>
</dbReference>
<dbReference type="Pfam" id="PF00984">
    <property type="entry name" value="UDPG_MGDP_dh"/>
    <property type="match status" value="1"/>
</dbReference>
<dbReference type="Pfam" id="PF03720">
    <property type="entry name" value="UDPG_MGDP_dh_C"/>
    <property type="match status" value="1"/>
</dbReference>
<evidence type="ECO:0000313" key="10">
    <source>
        <dbReference type="EMBL" id="ESP86898.1"/>
    </source>
</evidence>
<dbReference type="OrthoDB" id="372050at2157"/>
<comment type="caution">
    <text evidence="10">The sequence shown here is derived from an EMBL/GenBank/DDBJ whole genome shotgun (WGS) entry which is preliminary data.</text>
</comment>
<evidence type="ECO:0000259" key="9">
    <source>
        <dbReference type="SMART" id="SM00984"/>
    </source>
</evidence>
<evidence type="ECO:0000256" key="3">
    <source>
        <dbReference type="ARBA" id="ARBA00016796"/>
    </source>
</evidence>
<dbReference type="InterPro" id="IPR028359">
    <property type="entry name" value="UDP_ManNAc/GlcNAc_DH"/>
</dbReference>
<gene>
    <name evidence="10" type="ORF">K933_16592</name>
</gene>
<evidence type="ECO:0000313" key="11">
    <source>
        <dbReference type="Proteomes" id="UP000017840"/>
    </source>
</evidence>
<dbReference type="InterPro" id="IPR001732">
    <property type="entry name" value="UDP-Glc/GDP-Man_DH_N"/>
</dbReference>
<keyword evidence="5" id="KW-0520">NAD</keyword>
<keyword evidence="4" id="KW-0560">Oxidoreductase</keyword>
<evidence type="ECO:0000256" key="7">
    <source>
        <dbReference type="ARBA" id="ARBA00049130"/>
    </source>
</evidence>
<dbReference type="PIRSF" id="PIRSF500136">
    <property type="entry name" value="UDP_ManNAc_DH"/>
    <property type="match status" value="1"/>
</dbReference>
<name>V4HA23_9EURY</name>
<dbReference type="eggNOG" id="arCOG00252">
    <property type="taxonomic scope" value="Archaea"/>
</dbReference>
<dbReference type="InterPro" id="IPR036220">
    <property type="entry name" value="UDP-Glc/GDP-Man_DH_C_sf"/>
</dbReference>
<dbReference type="SUPFAM" id="SSF48179">
    <property type="entry name" value="6-phosphogluconate dehydrogenase C-terminal domain-like"/>
    <property type="match status" value="1"/>
</dbReference>
<keyword evidence="11" id="KW-1185">Reference proteome</keyword>
<dbReference type="Proteomes" id="UP000017840">
    <property type="component" value="Unassembled WGS sequence"/>
</dbReference>
<dbReference type="PANTHER" id="PTHR43491:SF2">
    <property type="entry name" value="UDP-N-ACETYL-D-MANNOSAMINE DEHYDROGENASE"/>
    <property type="match status" value="1"/>
</dbReference>
<evidence type="ECO:0000256" key="4">
    <source>
        <dbReference type="ARBA" id="ARBA00023002"/>
    </source>
</evidence>
<dbReference type="SMART" id="SM00984">
    <property type="entry name" value="UDPG_MGDP_dh_C"/>
    <property type="match status" value="1"/>
</dbReference>
<organism evidence="10 11">
    <name type="scientific">Candidatus Halobonum tyrrellensis G22</name>
    <dbReference type="NCBI Taxonomy" id="1324957"/>
    <lineage>
        <taxon>Archaea</taxon>
        <taxon>Methanobacteriati</taxon>
        <taxon>Methanobacteriota</taxon>
        <taxon>Stenosarchaea group</taxon>
        <taxon>Halobacteria</taxon>
        <taxon>Halobacteriales</taxon>
        <taxon>Haloferacaceae</taxon>
        <taxon>Candidatus Halobonum</taxon>
    </lineage>
</organism>
<dbReference type="InterPro" id="IPR008927">
    <property type="entry name" value="6-PGluconate_DH-like_C_sf"/>
</dbReference>
<dbReference type="PIRSF" id="PIRSF000124">
    <property type="entry name" value="UDPglc_GDPman_dh"/>
    <property type="match status" value="1"/>
</dbReference>
<dbReference type="PATRIC" id="fig|1324957.4.peg.3370"/>
<dbReference type="EC" id="1.1.1.336" evidence="2"/>
<comment type="similarity">
    <text evidence="1 8">Belongs to the UDP-glucose/GDP-mannose dehydrogenase family.</text>
</comment>
<dbReference type="InterPro" id="IPR014027">
    <property type="entry name" value="UDP-Glc/GDP-Man_DH_C"/>
</dbReference>
<protein>
    <recommendedName>
        <fullName evidence="3">UDP-N-acetyl-D-mannosamine dehydrogenase</fullName>
        <ecNumber evidence="2">1.1.1.336</ecNumber>
    </recommendedName>
    <alternativeName>
        <fullName evidence="6">UDP-ManNAc 6-dehydrogenase</fullName>
    </alternativeName>
</protein>
<evidence type="ECO:0000256" key="5">
    <source>
        <dbReference type="ARBA" id="ARBA00023027"/>
    </source>
</evidence>
<dbReference type="GO" id="GO:0016628">
    <property type="term" value="F:oxidoreductase activity, acting on the CH-CH group of donors, NAD or NADP as acceptor"/>
    <property type="evidence" value="ECO:0007669"/>
    <property type="project" value="InterPro"/>
</dbReference>
<dbReference type="EMBL" id="ASGZ01000068">
    <property type="protein sequence ID" value="ESP86898.1"/>
    <property type="molecule type" value="Genomic_DNA"/>
</dbReference>
<feature type="domain" description="UDP-glucose/GDP-mannose dehydrogenase C-terminal" evidence="9">
    <location>
        <begin position="310"/>
        <end position="403"/>
    </location>
</feature>
<dbReference type="Gene3D" id="3.40.50.720">
    <property type="entry name" value="NAD(P)-binding Rossmann-like Domain"/>
    <property type="match status" value="2"/>
</dbReference>
<evidence type="ECO:0000256" key="6">
    <source>
        <dbReference type="ARBA" id="ARBA00030172"/>
    </source>
</evidence>
<dbReference type="RefSeq" id="WP_023395886.1">
    <property type="nucleotide sequence ID" value="NZ_ASGZ01000068.1"/>
</dbReference>